<dbReference type="OrthoDB" id="9769367at2"/>
<evidence type="ECO:0000313" key="4">
    <source>
        <dbReference type="EMBL" id="KKB79380.1"/>
    </source>
</evidence>
<dbReference type="EMBL" id="FQVC01000006">
    <property type="protein sequence ID" value="SHF31160.1"/>
    <property type="molecule type" value="Genomic_DNA"/>
</dbReference>
<evidence type="ECO:0000313" key="6">
    <source>
        <dbReference type="Proteomes" id="UP000033608"/>
    </source>
</evidence>
<feature type="domain" description="Saccharopine dehydrogenase-like C-terminal" evidence="3">
    <location>
        <begin position="121"/>
        <end position="298"/>
    </location>
</feature>
<dbReference type="AlphaFoldDB" id="A0A0F5LAR9"/>
<name>A0A0F5LAR9_9HYPH</name>
<sequence>MTFKVTIVGAGLIGTMLARDLSAAGAYQVTLVDLSEEALDKARAEGVKAQLASYSQAEELFALLEDQDLCVSAVPNRSTVQIAEIATRANVHFLDFSKPNEKVTRSLAALAAQRSVMLGCGLSPGLVENLALSLLAETPLPGDLTIRVGVLPRFRVDRLGYGVSWNLDSAIDEYVHPALALRGGLVQEIASMEQHETLTLDGVALEAFTTSGGVGDVAAFQRLGIKNFTFKTLRYPGHLDYMQFLLHDLNLCNRRDLLRSMLGTSLTRIEDDVVTIYITTRGTAPDGRPVEKSLYKCVKASPALNRGSALAQLSSRYAAALIGRLANRDLPMSGFIDHTALADLGASSIHDL</sequence>
<evidence type="ECO:0000256" key="1">
    <source>
        <dbReference type="ARBA" id="ARBA00023002"/>
    </source>
</evidence>
<dbReference type="InterPro" id="IPR032095">
    <property type="entry name" value="Sacchrp_dh-like_C"/>
</dbReference>
<dbReference type="SUPFAM" id="SSF55347">
    <property type="entry name" value="Glyceraldehyde-3-phosphate dehydrogenase-like, C-terminal domain"/>
    <property type="match status" value="1"/>
</dbReference>
<dbReference type="GO" id="GO:0016491">
    <property type="term" value="F:oxidoreductase activity"/>
    <property type="evidence" value="ECO:0007669"/>
    <property type="project" value="UniProtKB-KW"/>
</dbReference>
<reference evidence="4 6" key="1">
    <citation type="submission" date="2015-03" db="EMBL/GenBank/DDBJ databases">
        <authorList>
            <person name="Hassan Y.I."/>
            <person name="Lepp D."/>
            <person name="Zhou T."/>
        </authorList>
    </citation>
    <scope>NUCLEOTIDE SEQUENCE [LARGE SCALE GENOMIC DNA]</scope>
    <source>
        <strain evidence="4 6">DSM 17137</strain>
    </source>
</reference>
<dbReference type="Pfam" id="PF03435">
    <property type="entry name" value="Sacchrp_dh_NADP"/>
    <property type="match status" value="1"/>
</dbReference>
<dbReference type="PATRIC" id="fig|1121477.3.peg.274"/>
<gene>
    <name evidence="5" type="ORF">SAMN02745223_02312</name>
    <name evidence="4" type="ORF">VW29_17615</name>
</gene>
<dbReference type="SUPFAM" id="SSF51735">
    <property type="entry name" value="NAD(P)-binding Rossmann-fold domains"/>
    <property type="match status" value="1"/>
</dbReference>
<keyword evidence="1" id="KW-0560">Oxidoreductase</keyword>
<evidence type="ECO:0000259" key="3">
    <source>
        <dbReference type="Pfam" id="PF16653"/>
    </source>
</evidence>
<evidence type="ECO:0000313" key="7">
    <source>
        <dbReference type="Proteomes" id="UP000184533"/>
    </source>
</evidence>
<proteinExistence type="predicted"/>
<keyword evidence="6" id="KW-1185">Reference proteome</keyword>
<organism evidence="4 6">
    <name type="scientific">Devosia limi DSM 17137</name>
    <dbReference type="NCBI Taxonomy" id="1121477"/>
    <lineage>
        <taxon>Bacteria</taxon>
        <taxon>Pseudomonadati</taxon>
        <taxon>Pseudomonadota</taxon>
        <taxon>Alphaproteobacteria</taxon>
        <taxon>Hyphomicrobiales</taxon>
        <taxon>Devosiaceae</taxon>
        <taxon>Devosia</taxon>
    </lineage>
</organism>
<dbReference type="InterPro" id="IPR051168">
    <property type="entry name" value="AASS"/>
</dbReference>
<dbReference type="STRING" id="1121477.SAMN02745223_02312"/>
<accession>A0A0F5LAR9</accession>
<dbReference type="Proteomes" id="UP000184533">
    <property type="component" value="Unassembled WGS sequence"/>
</dbReference>
<protein>
    <submittedName>
        <fullName evidence="5">Saccharopine dehydrogenase, NADP-dependent</fullName>
    </submittedName>
</protein>
<dbReference type="InterPro" id="IPR005097">
    <property type="entry name" value="Sacchrp_dh_NADP-bd"/>
</dbReference>
<dbReference type="Gene3D" id="3.30.360.10">
    <property type="entry name" value="Dihydrodipicolinate Reductase, domain 2"/>
    <property type="match status" value="1"/>
</dbReference>
<dbReference type="InterPro" id="IPR036291">
    <property type="entry name" value="NAD(P)-bd_dom_sf"/>
</dbReference>
<dbReference type="Proteomes" id="UP000033608">
    <property type="component" value="Unassembled WGS sequence"/>
</dbReference>
<evidence type="ECO:0000259" key="2">
    <source>
        <dbReference type="Pfam" id="PF03435"/>
    </source>
</evidence>
<dbReference type="Pfam" id="PF16653">
    <property type="entry name" value="Sacchrp_dh_C"/>
    <property type="match status" value="1"/>
</dbReference>
<evidence type="ECO:0000313" key="5">
    <source>
        <dbReference type="EMBL" id="SHF31160.1"/>
    </source>
</evidence>
<feature type="domain" description="Saccharopine dehydrogenase NADP binding" evidence="2">
    <location>
        <begin position="5"/>
        <end position="101"/>
    </location>
</feature>
<dbReference type="PANTHER" id="PTHR11133">
    <property type="entry name" value="SACCHAROPINE DEHYDROGENASE"/>
    <property type="match status" value="1"/>
</dbReference>
<dbReference type="PANTHER" id="PTHR11133:SF22">
    <property type="entry name" value="ALPHA-AMINOADIPIC SEMIALDEHYDE SYNTHASE, MITOCHONDRIAL"/>
    <property type="match status" value="1"/>
</dbReference>
<reference evidence="5 7" key="2">
    <citation type="submission" date="2016-11" db="EMBL/GenBank/DDBJ databases">
        <authorList>
            <person name="Jaros S."/>
            <person name="Januszkiewicz K."/>
            <person name="Wedrychowicz H."/>
        </authorList>
    </citation>
    <scope>NUCLEOTIDE SEQUENCE [LARGE SCALE GENOMIC DNA]</scope>
    <source>
        <strain evidence="5 7">DSM 17137</strain>
    </source>
</reference>
<dbReference type="EMBL" id="LAJF01000112">
    <property type="protein sequence ID" value="KKB79380.1"/>
    <property type="molecule type" value="Genomic_DNA"/>
</dbReference>
<dbReference type="Gene3D" id="3.40.50.720">
    <property type="entry name" value="NAD(P)-binding Rossmann-like Domain"/>
    <property type="match status" value="1"/>
</dbReference>
<dbReference type="RefSeq" id="WP_046136583.1">
    <property type="nucleotide sequence ID" value="NZ_FQVC01000006.1"/>
</dbReference>